<dbReference type="InterPro" id="IPR027417">
    <property type="entry name" value="P-loop_NTPase"/>
</dbReference>
<feature type="domain" description="Cytidylate kinase" evidence="8">
    <location>
        <begin position="7"/>
        <end position="58"/>
    </location>
</feature>
<keyword evidence="5" id="KW-0067">ATP-binding</keyword>
<keyword evidence="10" id="KW-1185">Reference proteome</keyword>
<evidence type="ECO:0000313" key="9">
    <source>
        <dbReference type="EMBL" id="MBV6343271.1"/>
    </source>
</evidence>
<dbReference type="GO" id="GO:0016301">
    <property type="term" value="F:kinase activity"/>
    <property type="evidence" value="ECO:0007669"/>
    <property type="project" value="UniProtKB-KW"/>
</dbReference>
<proteinExistence type="predicted"/>
<dbReference type="EC" id="2.7.4.25" evidence="1"/>
<gene>
    <name evidence="9" type="ORF">HWQ67_16970</name>
</gene>
<evidence type="ECO:0000256" key="3">
    <source>
        <dbReference type="ARBA" id="ARBA00022741"/>
    </source>
</evidence>
<name>A0ABS6S339_9BACT</name>
<evidence type="ECO:0000256" key="4">
    <source>
        <dbReference type="ARBA" id="ARBA00022777"/>
    </source>
</evidence>
<protein>
    <recommendedName>
        <fullName evidence="1">(d)CMP kinase</fullName>
        <ecNumber evidence="1">2.7.4.25</ecNumber>
    </recommendedName>
</protein>
<feature type="non-terminal residue" evidence="9">
    <location>
        <position position="60"/>
    </location>
</feature>
<comment type="caution">
    <text evidence="9">The sequence shown here is derived from an EMBL/GenBank/DDBJ whole genome shotgun (WGS) entry which is preliminary data.</text>
</comment>
<evidence type="ECO:0000313" key="10">
    <source>
        <dbReference type="Proteomes" id="UP001196980"/>
    </source>
</evidence>
<sequence>MVLNRIIAIDGPSGAGKSTIARELSVRLGYEYLDTGAFYRAAALKLKKSGIEQYDSDQQI</sequence>
<dbReference type="Pfam" id="PF02224">
    <property type="entry name" value="Cytidylate_kin"/>
    <property type="match status" value="1"/>
</dbReference>
<evidence type="ECO:0000256" key="6">
    <source>
        <dbReference type="ARBA" id="ARBA00047615"/>
    </source>
</evidence>
<dbReference type="EMBL" id="JABXWD010000511">
    <property type="protein sequence ID" value="MBV6343271.1"/>
    <property type="molecule type" value="Genomic_DNA"/>
</dbReference>
<organism evidence="9 10">
    <name type="scientific">Candidatus Magnetobacterium casense</name>
    <dbReference type="NCBI Taxonomy" id="1455061"/>
    <lineage>
        <taxon>Bacteria</taxon>
        <taxon>Pseudomonadati</taxon>
        <taxon>Nitrospirota</taxon>
        <taxon>Thermodesulfovibrionia</taxon>
        <taxon>Thermodesulfovibrionales</taxon>
        <taxon>Candidatus Magnetobacteriaceae</taxon>
        <taxon>Candidatus Magnetobacterium</taxon>
    </lineage>
</organism>
<evidence type="ECO:0000256" key="1">
    <source>
        <dbReference type="ARBA" id="ARBA00012906"/>
    </source>
</evidence>
<evidence type="ECO:0000259" key="8">
    <source>
        <dbReference type="Pfam" id="PF02224"/>
    </source>
</evidence>
<comment type="catalytic activity">
    <reaction evidence="6">
        <text>dCMP + ATP = dCDP + ADP</text>
        <dbReference type="Rhea" id="RHEA:25094"/>
        <dbReference type="ChEBI" id="CHEBI:30616"/>
        <dbReference type="ChEBI" id="CHEBI:57566"/>
        <dbReference type="ChEBI" id="CHEBI:58593"/>
        <dbReference type="ChEBI" id="CHEBI:456216"/>
        <dbReference type="EC" id="2.7.4.25"/>
    </reaction>
</comment>
<evidence type="ECO:0000256" key="2">
    <source>
        <dbReference type="ARBA" id="ARBA00022679"/>
    </source>
</evidence>
<dbReference type="Gene3D" id="3.40.50.300">
    <property type="entry name" value="P-loop containing nucleotide triphosphate hydrolases"/>
    <property type="match status" value="1"/>
</dbReference>
<accession>A0ABS6S339</accession>
<dbReference type="SUPFAM" id="SSF52540">
    <property type="entry name" value="P-loop containing nucleoside triphosphate hydrolases"/>
    <property type="match status" value="1"/>
</dbReference>
<comment type="catalytic activity">
    <reaction evidence="7">
        <text>CMP + ATP = CDP + ADP</text>
        <dbReference type="Rhea" id="RHEA:11600"/>
        <dbReference type="ChEBI" id="CHEBI:30616"/>
        <dbReference type="ChEBI" id="CHEBI:58069"/>
        <dbReference type="ChEBI" id="CHEBI:60377"/>
        <dbReference type="ChEBI" id="CHEBI:456216"/>
        <dbReference type="EC" id="2.7.4.25"/>
    </reaction>
</comment>
<keyword evidence="2" id="KW-0808">Transferase</keyword>
<dbReference type="InterPro" id="IPR011994">
    <property type="entry name" value="Cytidylate_kinase_dom"/>
</dbReference>
<dbReference type="Proteomes" id="UP001196980">
    <property type="component" value="Unassembled WGS sequence"/>
</dbReference>
<dbReference type="RefSeq" id="WP_255317334.1">
    <property type="nucleotide sequence ID" value="NZ_JABXWD010000511.1"/>
</dbReference>
<keyword evidence="4 9" id="KW-0418">Kinase</keyword>
<evidence type="ECO:0000256" key="7">
    <source>
        <dbReference type="ARBA" id="ARBA00048478"/>
    </source>
</evidence>
<evidence type="ECO:0000256" key="5">
    <source>
        <dbReference type="ARBA" id="ARBA00022840"/>
    </source>
</evidence>
<reference evidence="9 10" key="1">
    <citation type="journal article" date="2020" name="J Geophys Res Biogeosci">
        <title>Magnetotaxis as an Adaptation to Enable Bacterial Shuttling of Microbial Sulfur and Sulfur Cycling Across Aquatic Oxic#Anoxic Interfaces.</title>
        <authorList>
            <person name="Li J."/>
            <person name="Liu P."/>
            <person name="Wang J."/>
            <person name="Roberts A.P."/>
            <person name="Pan Y."/>
        </authorList>
    </citation>
    <scope>NUCLEOTIDE SEQUENCE [LARGE SCALE GENOMIC DNA]</scope>
    <source>
        <strain evidence="9 10">MYR-1_YQ</strain>
    </source>
</reference>
<keyword evidence="3" id="KW-0547">Nucleotide-binding</keyword>